<proteinExistence type="predicted"/>
<sequence>MFGCYPDAISSQSNLEKSLTDIDKRFWTSRGLPSLAGWTSSRWQKSHAPGDTGHKTALPVRVLAPGCRHRVSLIAHMREGGPSLRRFSEVPADLETEKLALAGLPGVDRNIGQSLAVTAPQKVEQSGNQPHGGGLAAPLTARTRQDLHAVASRKSLNEIKTEALRKALTARHELKKTQKDRLAAVLAAREISRTFAGKNKLVLLREQRQILFHSKLPTNPGLPKLDIGAVGLGSDKRQKKLVAWYYAILEAAASCEETNKEIRKDEEKGFVARKALLEVLDCIRREVQAGRCLTYETIADTVNLLPLEAFTPALAKVLLKAVQVLQSPLDQLYGLLRGLRDIHGAVPLELEKAVVQLLTNGASEALGDSH</sequence>
<evidence type="ECO:0000313" key="2">
    <source>
        <dbReference type="Proteomes" id="UP000557509"/>
    </source>
</evidence>
<organism evidence="1 2">
    <name type="scientific">Toxoplasma gondii</name>
    <dbReference type="NCBI Taxonomy" id="5811"/>
    <lineage>
        <taxon>Eukaryota</taxon>
        <taxon>Sar</taxon>
        <taxon>Alveolata</taxon>
        <taxon>Apicomplexa</taxon>
        <taxon>Conoidasida</taxon>
        <taxon>Coccidia</taxon>
        <taxon>Eucoccidiorida</taxon>
        <taxon>Eimeriorina</taxon>
        <taxon>Sarcocystidae</taxon>
        <taxon>Toxoplasma</taxon>
    </lineage>
</organism>
<accession>A0A7J6KEV1</accession>
<dbReference type="VEuPathDB" id="ToxoDB:TGME49_222385"/>
<evidence type="ECO:0000313" key="1">
    <source>
        <dbReference type="EMBL" id="KAF4645657.1"/>
    </source>
</evidence>
<protein>
    <submittedName>
        <fullName evidence="1">Uncharacterized protein</fullName>
    </submittedName>
</protein>
<keyword evidence="2" id="KW-1185">Reference proteome</keyword>
<dbReference type="EMBL" id="JAAUHK010000187">
    <property type="protein sequence ID" value="KAF4645657.1"/>
    <property type="molecule type" value="Genomic_DNA"/>
</dbReference>
<reference evidence="1 2" key="1">
    <citation type="submission" date="2020-03" db="EMBL/GenBank/DDBJ databases">
        <title>Genome sequence of Toxoplasma gondii RH-88 strain.</title>
        <authorList>
            <person name="Lorenzi H.A."/>
            <person name="Venepally P."/>
            <person name="Rozenberg A."/>
            <person name="Sibley D."/>
        </authorList>
    </citation>
    <scope>NUCLEOTIDE SEQUENCE [LARGE SCALE GENOMIC DNA]</scope>
    <source>
        <strain evidence="1 2">RH-88</strain>
    </source>
</reference>
<dbReference type="Proteomes" id="UP000557509">
    <property type="component" value="Unassembled WGS sequence"/>
</dbReference>
<gene>
    <name evidence="1" type="ORF">TGRH88_001430</name>
</gene>
<dbReference type="AlphaFoldDB" id="A0A7J6KEV1"/>
<comment type="caution">
    <text evidence="1">The sequence shown here is derived from an EMBL/GenBank/DDBJ whole genome shotgun (WGS) entry which is preliminary data.</text>
</comment>
<name>A0A7J6KEV1_TOXGO</name>